<dbReference type="AlphaFoldDB" id="A0A1N7SRT6"/>
<protein>
    <submittedName>
        <fullName evidence="1">Uncharacterized protein</fullName>
    </submittedName>
</protein>
<keyword evidence="2" id="KW-1185">Reference proteome</keyword>
<reference evidence="1" key="1">
    <citation type="submission" date="2016-12" db="EMBL/GenBank/DDBJ databases">
        <authorList>
            <person name="Moulin L."/>
        </authorList>
    </citation>
    <scope>NUCLEOTIDE SEQUENCE [LARGE SCALE GENOMIC DNA]</scope>
    <source>
        <strain evidence="1">STM 7183</strain>
    </source>
</reference>
<accession>A0A1N7SRT6</accession>
<sequence>MHFRGAGGTRVLFAFDAITQCVARDIDVGRPIFDDGRRSVDERIRTASQGDRFSRTCTYSMPTA</sequence>
<name>A0A1N7SRT6_9BURK</name>
<dbReference type="EMBL" id="CYGY02000070">
    <property type="protein sequence ID" value="SIT49612.1"/>
    <property type="molecule type" value="Genomic_DNA"/>
</dbReference>
<comment type="caution">
    <text evidence="1">The sequence shown here is derived from an EMBL/GenBank/DDBJ whole genome shotgun (WGS) entry which is preliminary data.</text>
</comment>
<gene>
    <name evidence="1" type="ORF">BN2476_700009</name>
</gene>
<organism evidence="1 2">
    <name type="scientific">Paraburkholderia piptadeniae</name>
    <dbReference type="NCBI Taxonomy" id="1701573"/>
    <lineage>
        <taxon>Bacteria</taxon>
        <taxon>Pseudomonadati</taxon>
        <taxon>Pseudomonadota</taxon>
        <taxon>Betaproteobacteria</taxon>
        <taxon>Burkholderiales</taxon>
        <taxon>Burkholderiaceae</taxon>
        <taxon>Paraburkholderia</taxon>
    </lineage>
</organism>
<proteinExistence type="predicted"/>
<evidence type="ECO:0000313" key="2">
    <source>
        <dbReference type="Proteomes" id="UP000195569"/>
    </source>
</evidence>
<evidence type="ECO:0000313" key="1">
    <source>
        <dbReference type="EMBL" id="SIT49612.1"/>
    </source>
</evidence>
<dbReference type="Proteomes" id="UP000195569">
    <property type="component" value="Unassembled WGS sequence"/>
</dbReference>